<dbReference type="GO" id="GO:0071766">
    <property type="term" value="P:Actinobacterium-type cell wall biogenesis"/>
    <property type="evidence" value="ECO:0007669"/>
    <property type="project" value="UniProtKB-ARBA"/>
</dbReference>
<dbReference type="HOGENOM" id="CLU_000022_23_7_11"/>
<dbReference type="InterPro" id="IPR042099">
    <property type="entry name" value="ANL_N_sf"/>
</dbReference>
<dbReference type="AlphaFoldDB" id="S5UXK5"/>
<dbReference type="Proteomes" id="UP000015423">
    <property type="component" value="Chromosome"/>
</dbReference>
<dbReference type="RefSeq" id="WP_020938243.1">
    <property type="nucleotide sequence ID" value="NC_021985.1"/>
</dbReference>
<dbReference type="GO" id="GO:0005886">
    <property type="term" value="C:plasma membrane"/>
    <property type="evidence" value="ECO:0007669"/>
    <property type="project" value="TreeGrafter"/>
</dbReference>
<evidence type="ECO:0000256" key="4">
    <source>
        <dbReference type="ARBA" id="ARBA00023098"/>
    </source>
</evidence>
<gene>
    <name evidence="7" type="ORF">B446_04655</name>
</gene>
<sequence length="577" mass="61298">MARSLVDLLTAHASNRPERVAYRHLVTGDCDGEIQELTYGRLATRARAVAAWLQERGLAGSRAMLLHPPGLEFVCAYLGCLAAGVIAVPGVPPQGRAQNHRALTRMKRLVADADAKVILGGREVITALDGMAEHLPELDGIARVATEDIPDHAAASWREPELTADSVAFLQYTSGSTSAPRGVAVTHGNLLDNERVITERMGHTPEVLAEHANELFVSWLPVYHDMGLIGPVLNTVYLGATATLFSPLHFLQRPDRWLTAVSRYRPHTSGGPNFAYELCLKHAGPDLLDRLDLSSWKVAFNGAEPVRAATLRRFADTFAPAGFRREALYPCYGLAEATLMVTGGDVATGPTLLAAAEGSPNAGEADAAAVGCGRPGPGVTVAIVHPEWHKELSDGEVGEIWVGGASVAKGYWRNALATREAFRAQLPGREGRFLRTGDLGFLRDGELFVTGRLKDLLVVDGRNHYPQDLELTAELAHPALRPGCTAAFSVDAGADGADGEQPVLVAEVAPDDAGESGKITDLVRSAVGEAHGLSVREVVLVRPGTIPKTSSGKIQRRATRAAYLDGTLAVATGPAAP</sequence>
<dbReference type="GO" id="GO:0070566">
    <property type="term" value="F:adenylyltransferase activity"/>
    <property type="evidence" value="ECO:0007669"/>
    <property type="project" value="TreeGrafter"/>
</dbReference>
<proteinExistence type="inferred from homology"/>
<dbReference type="STRING" id="1214242.B446_04655"/>
<dbReference type="Gene3D" id="3.40.50.12780">
    <property type="entry name" value="N-terminal domain of ligase-like"/>
    <property type="match status" value="1"/>
</dbReference>
<keyword evidence="2" id="KW-0436">Ligase</keyword>
<keyword evidence="8" id="KW-1185">Reference proteome</keyword>
<keyword evidence="4" id="KW-0443">Lipid metabolism</keyword>
<evidence type="ECO:0000313" key="7">
    <source>
        <dbReference type="EMBL" id="AGS67759.1"/>
    </source>
</evidence>
<dbReference type="InterPro" id="IPR025110">
    <property type="entry name" value="AMP-bd_C"/>
</dbReference>
<dbReference type="GO" id="GO:0006633">
    <property type="term" value="P:fatty acid biosynthetic process"/>
    <property type="evidence" value="ECO:0007669"/>
    <property type="project" value="TreeGrafter"/>
</dbReference>
<dbReference type="PANTHER" id="PTHR22754">
    <property type="entry name" value="DISCO-INTERACTING PROTEIN 2 DIP2 -RELATED"/>
    <property type="match status" value="1"/>
</dbReference>
<dbReference type="InterPro" id="IPR000873">
    <property type="entry name" value="AMP-dep_synth/lig_dom"/>
</dbReference>
<reference evidence="7 8" key="2">
    <citation type="journal article" date="2013" name="J. Biotechnol.">
        <title>Complete genome sequence of the kirromycin producer Streptomyces collinus Tu 365 consisting of a linear chromosome and two linear plasmids.</title>
        <authorList>
            <person name="Ruckert C."/>
            <person name="Szczepanowski R."/>
            <person name="Albersmeier A."/>
            <person name="Goesmann A."/>
            <person name="Iftime D."/>
            <person name="Musiol E.M."/>
            <person name="Blin K."/>
            <person name="Wohlleben W."/>
            <person name="Puhler A."/>
            <person name="Kalinowski J."/>
            <person name="Weber T."/>
        </authorList>
    </citation>
    <scope>NUCLEOTIDE SEQUENCE [LARGE SCALE GENOMIC DNA]</scope>
    <source>
        <strain evidence="8">DSM 40733 / Tue 365</strain>
    </source>
</reference>
<comment type="similarity">
    <text evidence="1">Belongs to the ATP-dependent AMP-binding enzyme family.</text>
</comment>
<evidence type="ECO:0000259" key="5">
    <source>
        <dbReference type="Pfam" id="PF00501"/>
    </source>
</evidence>
<evidence type="ECO:0000256" key="3">
    <source>
        <dbReference type="ARBA" id="ARBA00022832"/>
    </source>
</evidence>
<dbReference type="InterPro" id="IPR040097">
    <property type="entry name" value="FAAL/FAAC"/>
</dbReference>
<evidence type="ECO:0000256" key="1">
    <source>
        <dbReference type="ARBA" id="ARBA00006432"/>
    </source>
</evidence>
<accession>S5UXK5</accession>
<dbReference type="KEGG" id="sci:B446_04655"/>
<organism evidence="7 8">
    <name type="scientific">Streptomyces collinus (strain DSM 40733 / Tue 365)</name>
    <dbReference type="NCBI Taxonomy" id="1214242"/>
    <lineage>
        <taxon>Bacteria</taxon>
        <taxon>Bacillati</taxon>
        <taxon>Actinomycetota</taxon>
        <taxon>Actinomycetes</taxon>
        <taxon>Kitasatosporales</taxon>
        <taxon>Streptomycetaceae</taxon>
        <taxon>Streptomyces</taxon>
    </lineage>
</organism>
<dbReference type="eggNOG" id="COG0318">
    <property type="taxonomic scope" value="Bacteria"/>
</dbReference>
<dbReference type="CDD" id="cd05931">
    <property type="entry name" value="FAAL"/>
    <property type="match status" value="1"/>
</dbReference>
<reference evidence="8" key="1">
    <citation type="submission" date="2012-10" db="EMBL/GenBank/DDBJ databases">
        <title>The complete genome sequence of Streptomyces collinus Tu 365.</title>
        <authorList>
            <person name="Ruckert C."/>
            <person name="Szczepanowski R."/>
            <person name="Goesmann A."/>
            <person name="Pross E.K."/>
            <person name="Musiol E.M."/>
            <person name="Blin K."/>
            <person name="Wohlleben W."/>
            <person name="Puhler A."/>
            <person name="Weber T."/>
            <person name="Kalinowski J."/>
        </authorList>
    </citation>
    <scope>NUCLEOTIDE SEQUENCE [LARGE SCALE GENOMIC DNA]</scope>
    <source>
        <strain evidence="8">DSM 40733 / Tue 365</strain>
    </source>
</reference>
<dbReference type="GO" id="GO:0016874">
    <property type="term" value="F:ligase activity"/>
    <property type="evidence" value="ECO:0007669"/>
    <property type="project" value="UniProtKB-KW"/>
</dbReference>
<dbReference type="InterPro" id="IPR045851">
    <property type="entry name" value="AMP-bd_C_sf"/>
</dbReference>
<evidence type="ECO:0000313" key="8">
    <source>
        <dbReference type="Proteomes" id="UP000015423"/>
    </source>
</evidence>
<name>S5UXK5_STRC3</name>
<feature type="domain" description="AMP-binding enzyme C-terminal" evidence="6">
    <location>
        <begin position="455"/>
        <end position="570"/>
    </location>
</feature>
<dbReference type="EMBL" id="CP006259">
    <property type="protein sequence ID" value="AGS67759.1"/>
    <property type="molecule type" value="Genomic_DNA"/>
</dbReference>
<dbReference type="InterPro" id="IPR020845">
    <property type="entry name" value="AMP-binding_CS"/>
</dbReference>
<dbReference type="PROSITE" id="PS00455">
    <property type="entry name" value="AMP_BINDING"/>
    <property type="match status" value="1"/>
</dbReference>
<dbReference type="PATRIC" id="fig|1214242.5.peg.968"/>
<dbReference type="SUPFAM" id="SSF56801">
    <property type="entry name" value="Acetyl-CoA synthetase-like"/>
    <property type="match status" value="1"/>
</dbReference>
<evidence type="ECO:0000259" key="6">
    <source>
        <dbReference type="Pfam" id="PF23024"/>
    </source>
</evidence>
<dbReference type="PANTHER" id="PTHR22754:SF32">
    <property type="entry name" value="DISCO-INTERACTING PROTEIN 2"/>
    <property type="match status" value="1"/>
</dbReference>
<feature type="domain" description="AMP-dependent synthetase/ligase" evidence="5">
    <location>
        <begin position="11"/>
        <end position="412"/>
    </location>
</feature>
<keyword evidence="3" id="KW-0276">Fatty acid metabolism</keyword>
<dbReference type="Pfam" id="PF23024">
    <property type="entry name" value="AMP-dom_DIP2-like"/>
    <property type="match status" value="1"/>
</dbReference>
<evidence type="ECO:0000256" key="2">
    <source>
        <dbReference type="ARBA" id="ARBA00022598"/>
    </source>
</evidence>
<dbReference type="Gene3D" id="3.30.300.30">
    <property type="match status" value="1"/>
</dbReference>
<dbReference type="FunFam" id="3.40.50.12780:FF:000013">
    <property type="entry name" value="Long-chain-fatty-acid--AMP ligase FadD32"/>
    <property type="match status" value="1"/>
</dbReference>
<dbReference type="Pfam" id="PF00501">
    <property type="entry name" value="AMP-binding"/>
    <property type="match status" value="1"/>
</dbReference>
<protein>
    <submittedName>
        <fullName evidence="7">Non-ribosomal peptide synthetase</fullName>
    </submittedName>
</protein>